<gene>
    <name evidence="1" type="ORF">CLOSTMETH_03964</name>
</gene>
<dbReference type="HOGENOM" id="CLU_101320_7_2_9"/>
<accession>C0EJB1</accession>
<sequence>MIYKKSPKLGYKYRKRKFWCEGYYVKTEWKNAKKMEEDKAERTC</sequence>
<dbReference type="EMBL" id="ACEC01000145">
    <property type="protein sequence ID" value="EEG28439.1"/>
    <property type="molecule type" value="Genomic_DNA"/>
</dbReference>
<name>C0EJB1_9FIRM</name>
<reference evidence="1 2" key="2">
    <citation type="submission" date="2009-02" db="EMBL/GenBank/DDBJ databases">
        <title>Draft genome sequence of Clostridium methylpentosum (DSM 5476).</title>
        <authorList>
            <person name="Sudarsanam P."/>
            <person name="Ley R."/>
            <person name="Guruge J."/>
            <person name="Turnbaugh P.J."/>
            <person name="Mahowald M."/>
            <person name="Liep D."/>
            <person name="Gordon J."/>
        </authorList>
    </citation>
    <scope>NUCLEOTIDE SEQUENCE [LARGE SCALE GENOMIC DNA]</scope>
    <source>
        <strain evidence="1 2">DSM 5476</strain>
    </source>
</reference>
<organism evidence="1 2">
    <name type="scientific">[Clostridium] methylpentosum DSM 5476</name>
    <dbReference type="NCBI Taxonomy" id="537013"/>
    <lineage>
        <taxon>Bacteria</taxon>
        <taxon>Bacillati</taxon>
        <taxon>Bacillota</taxon>
        <taxon>Clostridia</taxon>
        <taxon>Eubacteriales</taxon>
        <taxon>Oscillospiraceae</taxon>
        <taxon>Oscillospiraceae incertae sedis</taxon>
    </lineage>
</organism>
<evidence type="ECO:0000313" key="1">
    <source>
        <dbReference type="EMBL" id="EEG28439.1"/>
    </source>
</evidence>
<comment type="caution">
    <text evidence="1">The sequence shown here is derived from an EMBL/GenBank/DDBJ whole genome shotgun (WGS) entry which is preliminary data.</text>
</comment>
<protein>
    <recommendedName>
        <fullName evidence="3">Transposase IS200-like domain-containing protein</fullName>
    </recommendedName>
</protein>
<evidence type="ECO:0000313" key="2">
    <source>
        <dbReference type="Proteomes" id="UP000003340"/>
    </source>
</evidence>
<reference evidence="1 2" key="1">
    <citation type="submission" date="2009-01" db="EMBL/GenBank/DDBJ databases">
        <authorList>
            <person name="Fulton L."/>
            <person name="Clifton S."/>
            <person name="Fulton B."/>
            <person name="Xu J."/>
            <person name="Minx P."/>
            <person name="Pepin K.H."/>
            <person name="Johnson M."/>
            <person name="Bhonagiri V."/>
            <person name="Nash W.E."/>
            <person name="Mardis E.R."/>
            <person name="Wilson R.K."/>
        </authorList>
    </citation>
    <scope>NUCLEOTIDE SEQUENCE [LARGE SCALE GENOMIC DNA]</scope>
    <source>
        <strain evidence="1 2">DSM 5476</strain>
    </source>
</reference>
<proteinExistence type="predicted"/>
<keyword evidence="2" id="KW-1185">Reference proteome</keyword>
<dbReference type="AlphaFoldDB" id="C0EJB1"/>
<evidence type="ECO:0008006" key="3">
    <source>
        <dbReference type="Google" id="ProtNLM"/>
    </source>
</evidence>
<dbReference type="Proteomes" id="UP000003340">
    <property type="component" value="Unassembled WGS sequence"/>
</dbReference>